<comment type="similarity">
    <text evidence="2">Belongs to the transketolase family.</text>
</comment>
<keyword evidence="3" id="KW-0786">Thiamine pyrophosphate</keyword>
<evidence type="ECO:0000313" key="6">
    <source>
        <dbReference type="Proteomes" id="UP000190285"/>
    </source>
</evidence>
<dbReference type="SUPFAM" id="SSF52518">
    <property type="entry name" value="Thiamin diphosphate-binding fold (THDP-binding)"/>
    <property type="match status" value="1"/>
</dbReference>
<protein>
    <submittedName>
        <fullName evidence="5">Transketolase subunit A</fullName>
    </submittedName>
</protein>
<feature type="domain" description="Transketolase N-terminal" evidence="4">
    <location>
        <begin position="12"/>
        <end position="257"/>
    </location>
</feature>
<proteinExistence type="inferred from homology"/>
<dbReference type="CDD" id="cd02012">
    <property type="entry name" value="TPP_TK"/>
    <property type="match status" value="1"/>
</dbReference>
<dbReference type="InterPro" id="IPR005474">
    <property type="entry name" value="Transketolase_N"/>
</dbReference>
<evidence type="ECO:0000259" key="4">
    <source>
        <dbReference type="Pfam" id="PF00456"/>
    </source>
</evidence>
<evidence type="ECO:0000256" key="2">
    <source>
        <dbReference type="ARBA" id="ARBA00007131"/>
    </source>
</evidence>
<gene>
    <name evidence="5" type="ORF">SAMN02194393_04147</name>
</gene>
<comment type="cofactor">
    <cofactor evidence="1">
        <name>thiamine diphosphate</name>
        <dbReference type="ChEBI" id="CHEBI:58937"/>
    </cofactor>
</comment>
<dbReference type="InterPro" id="IPR029061">
    <property type="entry name" value="THDP-binding"/>
</dbReference>
<dbReference type="RefSeq" id="WP_079494275.1">
    <property type="nucleotide sequence ID" value="NZ_FUZT01000011.1"/>
</dbReference>
<evidence type="ECO:0000313" key="5">
    <source>
        <dbReference type="EMBL" id="SKC84523.1"/>
    </source>
</evidence>
<organism evidence="5 6">
    <name type="scientific">Maledivibacter halophilus</name>
    <dbReference type="NCBI Taxonomy" id="36842"/>
    <lineage>
        <taxon>Bacteria</taxon>
        <taxon>Bacillati</taxon>
        <taxon>Bacillota</taxon>
        <taxon>Clostridia</taxon>
        <taxon>Peptostreptococcales</taxon>
        <taxon>Caminicellaceae</taxon>
        <taxon>Maledivibacter</taxon>
    </lineage>
</organism>
<dbReference type="PANTHER" id="PTHR47514:SF1">
    <property type="entry name" value="TRANSKETOLASE N-TERMINAL SECTION-RELATED"/>
    <property type="match status" value="1"/>
</dbReference>
<dbReference type="Pfam" id="PF00456">
    <property type="entry name" value="Transketolase_N"/>
    <property type="match status" value="1"/>
</dbReference>
<dbReference type="OrthoDB" id="8732661at2"/>
<evidence type="ECO:0000256" key="1">
    <source>
        <dbReference type="ARBA" id="ARBA00001964"/>
    </source>
</evidence>
<dbReference type="STRING" id="36842.SAMN02194393_04147"/>
<accession>A0A1T5M8U8</accession>
<dbReference type="EMBL" id="FUZT01000011">
    <property type="protein sequence ID" value="SKC84523.1"/>
    <property type="molecule type" value="Genomic_DNA"/>
</dbReference>
<dbReference type="Proteomes" id="UP000190285">
    <property type="component" value="Unassembled WGS sequence"/>
</dbReference>
<dbReference type="AlphaFoldDB" id="A0A1T5M8U8"/>
<sequence length="268" mass="30091">MKGNKDLRRFSREIRALTCEMFIKRKDGHIGGAFSIVEAIATIFGKYKRKEDYFVLSKGHAGPSYYASLCLLGYIPKEHICTLNEDGTILPSHPDRTRTPGVECTTGSLGQGISEACGMAYGLKVQGKKGNVYCIIGDGECNEGQVFEALQFAANKKLDNLIIIIDDNKKQVDGFTSHISCDFKFKNILENFSFYTQEINGNNIEEIDKAIENCLKQKGKGNAIVMNTIKGYGIKYFEDLSACHHVNFTEEQLVELQKFVDETRRELK</sequence>
<dbReference type="Gene3D" id="3.40.50.970">
    <property type="match status" value="1"/>
</dbReference>
<keyword evidence="6" id="KW-1185">Reference proteome</keyword>
<reference evidence="5 6" key="1">
    <citation type="submission" date="2017-02" db="EMBL/GenBank/DDBJ databases">
        <authorList>
            <person name="Peterson S.W."/>
        </authorList>
    </citation>
    <scope>NUCLEOTIDE SEQUENCE [LARGE SCALE GENOMIC DNA]</scope>
    <source>
        <strain evidence="5 6">M1</strain>
    </source>
</reference>
<name>A0A1T5M8U8_9FIRM</name>
<evidence type="ECO:0000256" key="3">
    <source>
        <dbReference type="ARBA" id="ARBA00023052"/>
    </source>
</evidence>
<dbReference type="PANTHER" id="PTHR47514">
    <property type="entry name" value="TRANSKETOLASE N-TERMINAL SECTION-RELATED"/>
    <property type="match status" value="1"/>
</dbReference>